<sequence length="848" mass="96881">MNKKMRFPPELIVAIHEGNTAEINRLLSMPDGILRQLDDSEDRLWREALNLAIRLGKEDTMDALLQNVKFDFRQIHESLLVAVDTNQPRVVKRLLDRLDQEKGVGNKGVDVRSFALAIFDQSIDDSQFAPGVTPLTLACQKDLYEIVTMLTQKGHSIAPPHTISCICLDCHNGRQYDLLKFSLSRINTYRGIASRAYLSITSEDAMLAAFRLSRELRKLSKKEPEFKPQYLGLEQLCQEYAVELLGMCRNQSEVTTILNNCDGEDSEEELEEQSFEEGIPNLSRLRLAVNYNQKQQVLSSIWCGNLTSWRGSRTAWKLLVALGIFLAMPLLCIIYWIAPRSKLGKILKIPVIKFLLHSASYMWFLITLLGESISMEIFRQDFASRKQNILHSSLHMVWVVGFFWFECKEVWIEGLRSYFLDWWNILDMMVLSMYLASFALRVLIMIKAYLLCQGTSFIEECTYFTITERHEWWQEDPQFISEVLFAVTSMLSFARLAYILPAHETLGTLQISIGKMIDDMMRFLFILMIIGTAFLCGVNNIYVPYIISPRLGRFNETFHFLFWTMFGVANQDYVDMPDFVLAEFVGRMLYGIFTLVIVIVLLNMLVAMITNSFQKIEDDADVEWKFARSKLYLSFFREGLTMPAPFNIIPSPKVLFYLLRGIFRKLSCCCNSNQAPDYPPIASMSNADGVGESRLPYRLQVINALVQRYIETARREFEESKRKNVGNRITQLNKLVGSLHSEMKQMHQCLLKATGSQTADTALLTKYITGAKNNFRGFSNQGEMGFQHAQQLLFVRGAGKPRGVTRGFITYSARGSRGFLSSVGEQNDPALGGQPCLILIHCKALGSR</sequence>
<dbReference type="GO" id="GO:0051480">
    <property type="term" value="P:regulation of cytosolic calcium ion concentration"/>
    <property type="evidence" value="ECO:0007669"/>
    <property type="project" value="TreeGrafter"/>
</dbReference>
<keyword evidence="9" id="KW-0407">Ion channel</keyword>
<evidence type="ECO:0000256" key="10">
    <source>
        <dbReference type="SAM" id="Phobius"/>
    </source>
</evidence>
<evidence type="ECO:0000256" key="7">
    <source>
        <dbReference type="ARBA" id="ARBA00023065"/>
    </source>
</evidence>
<feature type="transmembrane region" description="Helical" evidence="10">
    <location>
        <begin position="389"/>
        <end position="405"/>
    </location>
</feature>
<feature type="transmembrane region" description="Helical" evidence="10">
    <location>
        <begin position="520"/>
        <end position="542"/>
    </location>
</feature>
<dbReference type="SUPFAM" id="SSF48403">
    <property type="entry name" value="Ankyrin repeat"/>
    <property type="match status" value="1"/>
</dbReference>
<evidence type="ECO:0000256" key="8">
    <source>
        <dbReference type="ARBA" id="ARBA00023136"/>
    </source>
</evidence>
<keyword evidence="6" id="KW-0040">ANK repeat</keyword>
<feature type="transmembrane region" description="Helical" evidence="10">
    <location>
        <begin position="425"/>
        <end position="444"/>
    </location>
</feature>
<organism evidence="12 13">
    <name type="scientific">Synaphobranchus kaupii</name>
    <name type="common">Kaup's arrowtooth eel</name>
    <dbReference type="NCBI Taxonomy" id="118154"/>
    <lineage>
        <taxon>Eukaryota</taxon>
        <taxon>Metazoa</taxon>
        <taxon>Chordata</taxon>
        <taxon>Craniata</taxon>
        <taxon>Vertebrata</taxon>
        <taxon>Euteleostomi</taxon>
        <taxon>Actinopterygii</taxon>
        <taxon>Neopterygii</taxon>
        <taxon>Teleostei</taxon>
        <taxon>Anguilliformes</taxon>
        <taxon>Synaphobranchidae</taxon>
        <taxon>Synaphobranchus</taxon>
    </lineage>
</organism>
<dbReference type="InterPro" id="IPR002153">
    <property type="entry name" value="TRPC_channel"/>
</dbReference>
<evidence type="ECO:0000256" key="2">
    <source>
        <dbReference type="ARBA" id="ARBA00022448"/>
    </source>
</evidence>
<dbReference type="Pfam" id="PF00520">
    <property type="entry name" value="Ion_trans"/>
    <property type="match status" value="1"/>
</dbReference>
<dbReference type="Proteomes" id="UP001152622">
    <property type="component" value="Chromosome 3"/>
</dbReference>
<feature type="transmembrane region" description="Helical" evidence="10">
    <location>
        <begin position="318"/>
        <end position="338"/>
    </location>
</feature>
<keyword evidence="2" id="KW-0813">Transport</keyword>
<keyword evidence="4" id="KW-0677">Repeat</keyword>
<comment type="caution">
    <text evidence="12">The sequence shown here is derived from an EMBL/GenBank/DDBJ whole genome shotgun (WGS) entry which is preliminary data.</text>
</comment>
<evidence type="ECO:0000256" key="9">
    <source>
        <dbReference type="ARBA" id="ARBA00023303"/>
    </source>
</evidence>
<dbReference type="PANTHER" id="PTHR10117:SF6">
    <property type="entry name" value="SHORT TRANSIENT RECEPTOR POTENTIAL CHANNEL 2"/>
    <property type="match status" value="1"/>
</dbReference>
<keyword evidence="13" id="KW-1185">Reference proteome</keyword>
<gene>
    <name evidence="12" type="ORF">SKAU_G00085060</name>
</gene>
<evidence type="ECO:0000256" key="5">
    <source>
        <dbReference type="ARBA" id="ARBA00022989"/>
    </source>
</evidence>
<evidence type="ECO:0000259" key="11">
    <source>
        <dbReference type="SMART" id="SM01420"/>
    </source>
</evidence>
<keyword evidence="8 10" id="KW-0472">Membrane</keyword>
<dbReference type="PRINTS" id="PR01643">
    <property type="entry name" value="TRPCHANNEL2"/>
</dbReference>
<reference evidence="12" key="1">
    <citation type="journal article" date="2023" name="Science">
        <title>Genome structures resolve the early diversification of teleost fishes.</title>
        <authorList>
            <person name="Parey E."/>
            <person name="Louis A."/>
            <person name="Montfort J."/>
            <person name="Bouchez O."/>
            <person name="Roques C."/>
            <person name="Iampietro C."/>
            <person name="Lluch J."/>
            <person name="Castinel A."/>
            <person name="Donnadieu C."/>
            <person name="Desvignes T."/>
            <person name="Floi Bucao C."/>
            <person name="Jouanno E."/>
            <person name="Wen M."/>
            <person name="Mejri S."/>
            <person name="Dirks R."/>
            <person name="Jansen H."/>
            <person name="Henkel C."/>
            <person name="Chen W.J."/>
            <person name="Zahm M."/>
            <person name="Cabau C."/>
            <person name="Klopp C."/>
            <person name="Thompson A.W."/>
            <person name="Robinson-Rechavi M."/>
            <person name="Braasch I."/>
            <person name="Lecointre G."/>
            <person name="Bobe J."/>
            <person name="Postlethwait J.H."/>
            <person name="Berthelot C."/>
            <person name="Roest Crollius H."/>
            <person name="Guiguen Y."/>
        </authorList>
    </citation>
    <scope>NUCLEOTIDE SEQUENCE</scope>
    <source>
        <strain evidence="12">WJC10195</strain>
    </source>
</reference>
<dbReference type="OrthoDB" id="25840at2759"/>
<proteinExistence type="predicted"/>
<evidence type="ECO:0000256" key="4">
    <source>
        <dbReference type="ARBA" id="ARBA00022737"/>
    </source>
</evidence>
<feature type="domain" description="Transient receptor ion channel" evidence="11">
    <location>
        <begin position="165"/>
        <end position="227"/>
    </location>
</feature>
<dbReference type="GO" id="GO:0015279">
    <property type="term" value="F:store-operated calcium channel activity"/>
    <property type="evidence" value="ECO:0007669"/>
    <property type="project" value="TreeGrafter"/>
</dbReference>
<keyword evidence="7" id="KW-0406">Ion transport</keyword>
<accession>A0A9Q1J5Y4</accession>
<feature type="transmembrane region" description="Helical" evidence="10">
    <location>
        <begin position="589"/>
        <end position="609"/>
    </location>
</feature>
<dbReference type="AlphaFoldDB" id="A0A9Q1J5Y4"/>
<dbReference type="Pfam" id="PF08344">
    <property type="entry name" value="TRP_2"/>
    <property type="match status" value="1"/>
</dbReference>
<dbReference type="GO" id="GO:0005886">
    <property type="term" value="C:plasma membrane"/>
    <property type="evidence" value="ECO:0007669"/>
    <property type="project" value="TreeGrafter"/>
</dbReference>
<comment type="subcellular location">
    <subcellularLocation>
        <location evidence="1">Membrane</location>
        <topology evidence="1">Multi-pass membrane protein</topology>
    </subcellularLocation>
</comment>
<dbReference type="Gene3D" id="1.25.40.20">
    <property type="entry name" value="Ankyrin repeat-containing domain"/>
    <property type="match status" value="1"/>
</dbReference>
<keyword evidence="5 10" id="KW-1133">Transmembrane helix</keyword>
<dbReference type="InterPro" id="IPR005821">
    <property type="entry name" value="Ion_trans_dom"/>
</dbReference>
<evidence type="ECO:0000313" key="12">
    <source>
        <dbReference type="EMBL" id="KAJ8368478.1"/>
    </source>
</evidence>
<dbReference type="GO" id="GO:0070679">
    <property type="term" value="F:inositol 1,4,5 trisphosphate binding"/>
    <property type="evidence" value="ECO:0007669"/>
    <property type="project" value="TreeGrafter"/>
</dbReference>
<dbReference type="SMART" id="SM01420">
    <property type="entry name" value="TRP_2"/>
    <property type="match status" value="1"/>
</dbReference>
<name>A0A9Q1J5Y4_SYNKA</name>
<evidence type="ECO:0000256" key="3">
    <source>
        <dbReference type="ARBA" id="ARBA00022692"/>
    </source>
</evidence>
<evidence type="ECO:0000313" key="13">
    <source>
        <dbReference type="Proteomes" id="UP001152622"/>
    </source>
</evidence>
<dbReference type="InterPro" id="IPR013555">
    <property type="entry name" value="TRP_dom"/>
</dbReference>
<dbReference type="InterPro" id="IPR036770">
    <property type="entry name" value="Ankyrin_rpt-contain_sf"/>
</dbReference>
<dbReference type="PRINTS" id="PR01097">
    <property type="entry name" value="TRNSRECEPTRP"/>
</dbReference>
<feature type="transmembrane region" description="Helical" evidence="10">
    <location>
        <begin position="350"/>
        <end position="369"/>
    </location>
</feature>
<dbReference type="PANTHER" id="PTHR10117">
    <property type="entry name" value="TRANSIENT RECEPTOR POTENTIAL CHANNEL"/>
    <property type="match status" value="1"/>
</dbReference>
<dbReference type="GO" id="GO:0007338">
    <property type="term" value="P:single fertilization"/>
    <property type="evidence" value="ECO:0007669"/>
    <property type="project" value="TreeGrafter"/>
</dbReference>
<evidence type="ECO:0000256" key="6">
    <source>
        <dbReference type="ARBA" id="ARBA00023043"/>
    </source>
</evidence>
<dbReference type="InterPro" id="IPR005458">
    <property type="entry name" value="TRPC2_channel"/>
</dbReference>
<dbReference type="EMBL" id="JAINUF010000003">
    <property type="protein sequence ID" value="KAJ8368478.1"/>
    <property type="molecule type" value="Genomic_DNA"/>
</dbReference>
<protein>
    <recommendedName>
        <fullName evidence="11">Transient receptor ion channel domain-containing protein</fullName>
    </recommendedName>
</protein>
<evidence type="ECO:0000256" key="1">
    <source>
        <dbReference type="ARBA" id="ARBA00004141"/>
    </source>
</evidence>
<dbReference type="GO" id="GO:0034703">
    <property type="term" value="C:cation channel complex"/>
    <property type="evidence" value="ECO:0007669"/>
    <property type="project" value="TreeGrafter"/>
</dbReference>
<keyword evidence="3 10" id="KW-0812">Transmembrane</keyword>